<dbReference type="PRINTS" id="PR00377">
    <property type="entry name" value="IMPHPHTASES"/>
</dbReference>
<keyword evidence="5 6" id="KW-0460">Magnesium</keyword>
<evidence type="ECO:0000256" key="5">
    <source>
        <dbReference type="ARBA" id="ARBA00022842"/>
    </source>
</evidence>
<evidence type="ECO:0000256" key="1">
    <source>
        <dbReference type="ARBA" id="ARBA00001033"/>
    </source>
</evidence>
<dbReference type="PANTHER" id="PTHR20854">
    <property type="entry name" value="INOSITOL MONOPHOSPHATASE"/>
    <property type="match status" value="1"/>
</dbReference>
<dbReference type="Gene3D" id="3.30.540.10">
    <property type="entry name" value="Fructose-1,6-Bisphosphatase, subunit A, domain 1"/>
    <property type="match status" value="1"/>
</dbReference>
<gene>
    <name evidence="8" type="ORF">UT24_C0014G0051</name>
</gene>
<comment type="caution">
    <text evidence="8">The sequence shown here is derived from an EMBL/GenBank/DDBJ whole genome shotgun (WGS) entry which is preliminary data.</text>
</comment>
<evidence type="ECO:0000313" key="9">
    <source>
        <dbReference type="Proteomes" id="UP000033881"/>
    </source>
</evidence>
<dbReference type="GO" id="GO:0008934">
    <property type="term" value="F:inositol monophosphate 1-phosphatase activity"/>
    <property type="evidence" value="ECO:0007669"/>
    <property type="project" value="InterPro"/>
</dbReference>
<dbReference type="Pfam" id="PF00459">
    <property type="entry name" value="Inositol_P"/>
    <property type="match status" value="1"/>
</dbReference>
<comment type="catalytic activity">
    <reaction evidence="1 7">
        <text>a myo-inositol phosphate + H2O = myo-inositol + phosphate</text>
        <dbReference type="Rhea" id="RHEA:24056"/>
        <dbReference type="ChEBI" id="CHEBI:15377"/>
        <dbReference type="ChEBI" id="CHEBI:17268"/>
        <dbReference type="ChEBI" id="CHEBI:43474"/>
        <dbReference type="ChEBI" id="CHEBI:84139"/>
        <dbReference type="EC" id="3.1.3.25"/>
    </reaction>
</comment>
<dbReference type="PANTHER" id="PTHR20854:SF4">
    <property type="entry name" value="INOSITOL-1-MONOPHOSPHATASE-RELATED"/>
    <property type="match status" value="1"/>
</dbReference>
<dbReference type="GO" id="GO:0007165">
    <property type="term" value="P:signal transduction"/>
    <property type="evidence" value="ECO:0007669"/>
    <property type="project" value="TreeGrafter"/>
</dbReference>
<evidence type="ECO:0000256" key="2">
    <source>
        <dbReference type="ARBA" id="ARBA00001946"/>
    </source>
</evidence>
<proteinExistence type="inferred from homology"/>
<keyword evidence="3 6" id="KW-0479">Metal-binding</keyword>
<dbReference type="InterPro" id="IPR000760">
    <property type="entry name" value="Inositol_monophosphatase-like"/>
</dbReference>
<evidence type="ECO:0000256" key="7">
    <source>
        <dbReference type="RuleBase" id="RU364068"/>
    </source>
</evidence>
<sequence>MSEMLEVAKRAGLEAGKIALELRDKLKIKLKSNQSDIVTQADLASEKVIFSILKASFPMHNYISEEAGKKDNNSEYTWVIDPIDGTLPYAAGLPFFGISIGLLKNNKPFIGVINLPALKSLYWAENGKGAFLNGKRIKVSSVQDLSKAIVLFDYHYAGRRVADIKKILLKIVDKIRYPPTFASSVVSLAYVASGICHGDIHTAFPWDFVAGAAIIEEAGGKVTDYKGGDIDWSKDSIDLLASNGKIHDEILSLIRL</sequence>
<comment type="similarity">
    <text evidence="7">Belongs to the inositol monophosphatase superfamily.</text>
</comment>
<feature type="binding site" evidence="6">
    <location>
        <position position="65"/>
    </location>
    <ligand>
        <name>Mg(2+)</name>
        <dbReference type="ChEBI" id="CHEBI:18420"/>
        <label>1</label>
        <note>catalytic</note>
    </ligand>
</feature>
<dbReference type="AlphaFoldDB" id="A0A0G0MIW3"/>
<reference evidence="8 9" key="1">
    <citation type="journal article" date="2015" name="Nature">
        <title>rRNA introns, odd ribosomes, and small enigmatic genomes across a large radiation of phyla.</title>
        <authorList>
            <person name="Brown C.T."/>
            <person name="Hug L.A."/>
            <person name="Thomas B.C."/>
            <person name="Sharon I."/>
            <person name="Castelle C.J."/>
            <person name="Singh A."/>
            <person name="Wilkins M.J."/>
            <person name="Williams K.H."/>
            <person name="Banfield J.F."/>
        </authorList>
    </citation>
    <scope>NUCLEOTIDE SEQUENCE [LARGE SCALE GENOMIC DNA]</scope>
</reference>
<feature type="binding site" evidence="6">
    <location>
        <position position="207"/>
    </location>
    <ligand>
        <name>Mg(2+)</name>
        <dbReference type="ChEBI" id="CHEBI:18420"/>
        <label>1</label>
        <note>catalytic</note>
    </ligand>
</feature>
<keyword evidence="4 7" id="KW-0378">Hydrolase</keyword>
<evidence type="ECO:0000256" key="4">
    <source>
        <dbReference type="ARBA" id="ARBA00022801"/>
    </source>
</evidence>
<dbReference type="GO" id="GO:0046872">
    <property type="term" value="F:metal ion binding"/>
    <property type="evidence" value="ECO:0007669"/>
    <property type="project" value="UniProtKB-KW"/>
</dbReference>
<dbReference type="InterPro" id="IPR033942">
    <property type="entry name" value="IMPase"/>
</dbReference>
<dbReference type="Gene3D" id="3.40.190.80">
    <property type="match status" value="1"/>
</dbReference>
<evidence type="ECO:0000256" key="6">
    <source>
        <dbReference type="PIRSR" id="PIRSR600760-2"/>
    </source>
</evidence>
<evidence type="ECO:0000313" key="8">
    <source>
        <dbReference type="EMBL" id="KKR00311.1"/>
    </source>
</evidence>
<dbReference type="EMBL" id="LBWB01000014">
    <property type="protein sequence ID" value="KKR00311.1"/>
    <property type="molecule type" value="Genomic_DNA"/>
</dbReference>
<dbReference type="STRING" id="1618574.UT24_C0014G0051"/>
<protein>
    <recommendedName>
        <fullName evidence="7">Inositol-1-monophosphatase</fullName>
        <ecNumber evidence="7">3.1.3.25</ecNumber>
    </recommendedName>
</protein>
<dbReference type="FunFam" id="3.30.540.10:FF:000003">
    <property type="entry name" value="Inositol-1-monophosphatase"/>
    <property type="match status" value="1"/>
</dbReference>
<dbReference type="CDD" id="cd01639">
    <property type="entry name" value="IMPase"/>
    <property type="match status" value="1"/>
</dbReference>
<dbReference type="EC" id="3.1.3.25" evidence="7"/>
<dbReference type="SUPFAM" id="SSF56655">
    <property type="entry name" value="Carbohydrate phosphatase"/>
    <property type="match status" value="1"/>
</dbReference>
<organism evidence="8 9">
    <name type="scientific">Candidatus Woesebacteria bacterium GW2011_GWB1_39_12</name>
    <dbReference type="NCBI Taxonomy" id="1618574"/>
    <lineage>
        <taxon>Bacteria</taxon>
        <taxon>Candidatus Woeseibacteriota</taxon>
    </lineage>
</organism>
<evidence type="ECO:0000256" key="3">
    <source>
        <dbReference type="ARBA" id="ARBA00022723"/>
    </source>
</evidence>
<name>A0A0G0MIW3_9BACT</name>
<feature type="binding site" evidence="6">
    <location>
        <position position="84"/>
    </location>
    <ligand>
        <name>Mg(2+)</name>
        <dbReference type="ChEBI" id="CHEBI:18420"/>
        <label>1</label>
        <note>catalytic</note>
    </ligand>
</feature>
<dbReference type="Proteomes" id="UP000033881">
    <property type="component" value="Unassembled WGS sequence"/>
</dbReference>
<feature type="binding site" evidence="6">
    <location>
        <position position="83"/>
    </location>
    <ligand>
        <name>Mg(2+)</name>
        <dbReference type="ChEBI" id="CHEBI:18420"/>
        <label>1</label>
        <note>catalytic</note>
    </ligand>
</feature>
<accession>A0A0G0MIW3</accession>
<comment type="cofactor">
    <cofactor evidence="2 6 7">
        <name>Mg(2+)</name>
        <dbReference type="ChEBI" id="CHEBI:18420"/>
    </cofactor>
</comment>
<dbReference type="GO" id="GO:0006020">
    <property type="term" value="P:inositol metabolic process"/>
    <property type="evidence" value="ECO:0007669"/>
    <property type="project" value="TreeGrafter"/>
</dbReference>
<feature type="binding site" evidence="6">
    <location>
        <position position="81"/>
    </location>
    <ligand>
        <name>Mg(2+)</name>
        <dbReference type="ChEBI" id="CHEBI:18420"/>
        <label>1</label>
        <note>catalytic</note>
    </ligand>
</feature>